<dbReference type="InterPro" id="IPR019138">
    <property type="entry name" value="De-etiolated_protein_1_Det1"/>
</dbReference>
<organism evidence="2 3">
    <name type="scientific">Coemansia guatemalensis</name>
    <dbReference type="NCBI Taxonomy" id="2761395"/>
    <lineage>
        <taxon>Eukaryota</taxon>
        <taxon>Fungi</taxon>
        <taxon>Fungi incertae sedis</taxon>
        <taxon>Zoopagomycota</taxon>
        <taxon>Kickxellomycotina</taxon>
        <taxon>Kickxellomycetes</taxon>
        <taxon>Kickxellales</taxon>
        <taxon>Kickxellaceae</taxon>
        <taxon>Coemansia</taxon>
    </lineage>
</organism>
<evidence type="ECO:0000256" key="1">
    <source>
        <dbReference type="SAM" id="MobiDB-lite"/>
    </source>
</evidence>
<feature type="compositionally biased region" description="Polar residues" evidence="1">
    <location>
        <begin position="308"/>
        <end position="321"/>
    </location>
</feature>
<dbReference type="AlphaFoldDB" id="A0A9W8HPJ6"/>
<comment type="caution">
    <text evidence="2">The sequence shown here is derived from an EMBL/GenBank/DDBJ whole genome shotgun (WGS) entry which is preliminary data.</text>
</comment>
<protein>
    <submittedName>
        <fullName evidence="2">Uncharacterized protein</fullName>
    </submittedName>
</protein>
<proteinExistence type="predicted"/>
<dbReference type="PANTHER" id="PTHR13374">
    <property type="entry name" value="DET1 HOMOLOG DE-ETIOLATED-1 HOMOLOG"/>
    <property type="match status" value="1"/>
</dbReference>
<evidence type="ECO:0000313" key="3">
    <source>
        <dbReference type="Proteomes" id="UP001140094"/>
    </source>
</evidence>
<dbReference type="GO" id="GO:0005634">
    <property type="term" value="C:nucleus"/>
    <property type="evidence" value="ECO:0007669"/>
    <property type="project" value="TreeGrafter"/>
</dbReference>
<dbReference type="EMBL" id="JANBUO010002198">
    <property type="protein sequence ID" value="KAJ2795426.1"/>
    <property type="molecule type" value="Genomic_DNA"/>
</dbReference>
<dbReference type="PANTHER" id="PTHR13374:SF3">
    <property type="entry name" value="DET1 HOMOLOG"/>
    <property type="match status" value="1"/>
</dbReference>
<dbReference type="Pfam" id="PF09737">
    <property type="entry name" value="Det1"/>
    <property type="match status" value="2"/>
</dbReference>
<feature type="compositionally biased region" description="Basic and acidic residues" evidence="1">
    <location>
        <begin position="239"/>
        <end position="256"/>
    </location>
</feature>
<evidence type="ECO:0000313" key="2">
    <source>
        <dbReference type="EMBL" id="KAJ2795426.1"/>
    </source>
</evidence>
<reference evidence="2" key="1">
    <citation type="submission" date="2022-07" db="EMBL/GenBank/DDBJ databases">
        <title>Phylogenomic reconstructions and comparative analyses of Kickxellomycotina fungi.</title>
        <authorList>
            <person name="Reynolds N.K."/>
            <person name="Stajich J.E."/>
            <person name="Barry K."/>
            <person name="Grigoriev I.V."/>
            <person name="Crous P."/>
            <person name="Smith M.E."/>
        </authorList>
    </citation>
    <scope>NUCLEOTIDE SEQUENCE</scope>
    <source>
        <strain evidence="2">NRRL 1565</strain>
    </source>
</reference>
<keyword evidence="3" id="KW-1185">Reference proteome</keyword>
<gene>
    <name evidence="2" type="ORF">H4R20_005881</name>
</gene>
<dbReference type="GO" id="GO:0032436">
    <property type="term" value="P:positive regulation of proteasomal ubiquitin-dependent protein catabolic process"/>
    <property type="evidence" value="ECO:0007669"/>
    <property type="project" value="TreeGrafter"/>
</dbReference>
<feature type="compositionally biased region" description="Polar residues" evidence="1">
    <location>
        <begin position="281"/>
        <end position="293"/>
    </location>
</feature>
<sequence>YLIGFNRILSGIQVFRLTTASPSTDALVSASTETDKGEFWQFFDLVWSHTYAGVGESLHRDLCLTTADSRHLIVVRLRRADPAGADATGQSHFPNTLACVRPMEDVTVLVIDIHTGDLLDTREYPNDIIYLSGHNGISIYEDQLCLLSLKYQCLRMLRIERDGRLVAMQDIGWYTREDDSICEDMLRIRETRALEEERASHAKRKRGYSDVDSTRLCVGEAAMLLANKRRRINPSSSEESARDSEADHSSADDGLFHRTSAGEQASYPAGASSLDPRSPRIRNTQPEDAQQTPRRFRFVLRPREAQDQSETPTTAATDQPHAQSSTSAAAAVAATMPAVDAANVFMAFSVDRAAYMPLQTLQRLPPQYRLMFTRAMHPASRLDTLADSDIAAIEPSLTSAPHGGLKQRLLAALFMRAHTADDRRHALHYFYRSFRQYEGLVLWRAQLVAHDRLLLRFVPLQVATSRSHVPRAHAVSSNTIASTFSLLAEYDIRAASFGAIWESAEPALLDELENRFDAYRVPAAARPAAASTRAPSISNDVYLRDAFESAQSAMRLSRSGGPLQAVRKASALLPFAPQCTQESPLLDPARFQCNMRTRQSLEKLRPVGLAPIRFYSRLSGAVCFVLSPSPSYLSMLLPLPPNSDTGATANLQHQGLPDAES</sequence>
<feature type="non-terminal residue" evidence="2">
    <location>
        <position position="1"/>
    </location>
</feature>
<accession>A0A9W8HPJ6</accession>
<dbReference type="OrthoDB" id="18339at2759"/>
<dbReference type="Proteomes" id="UP001140094">
    <property type="component" value="Unassembled WGS sequence"/>
</dbReference>
<dbReference type="GO" id="GO:1990756">
    <property type="term" value="F:ubiquitin-like ligase-substrate adaptor activity"/>
    <property type="evidence" value="ECO:0007669"/>
    <property type="project" value="TreeGrafter"/>
</dbReference>
<dbReference type="GO" id="GO:0031461">
    <property type="term" value="C:cullin-RING ubiquitin ligase complex"/>
    <property type="evidence" value="ECO:0007669"/>
    <property type="project" value="TreeGrafter"/>
</dbReference>
<feature type="non-terminal residue" evidence="2">
    <location>
        <position position="661"/>
    </location>
</feature>
<name>A0A9W8HPJ6_9FUNG</name>
<dbReference type="GO" id="GO:0016567">
    <property type="term" value="P:protein ubiquitination"/>
    <property type="evidence" value="ECO:0007669"/>
    <property type="project" value="TreeGrafter"/>
</dbReference>
<feature type="region of interest" description="Disordered" evidence="1">
    <location>
        <begin position="229"/>
        <end position="328"/>
    </location>
</feature>
<dbReference type="GO" id="GO:0031625">
    <property type="term" value="F:ubiquitin protein ligase binding"/>
    <property type="evidence" value="ECO:0007669"/>
    <property type="project" value="TreeGrafter"/>
</dbReference>